<dbReference type="AlphaFoldDB" id="Q0SKI8"/>
<reference evidence="2" key="1">
    <citation type="journal article" date="2006" name="Proc. Natl. Acad. Sci. U.S.A.">
        <title>The complete genome of Rhodococcus sp. RHA1 provides insights into a catabolic powerhouse.</title>
        <authorList>
            <person name="McLeod M.P."/>
            <person name="Warren R.L."/>
            <person name="Hsiao W.W.L."/>
            <person name="Araki N."/>
            <person name="Myhre M."/>
            <person name="Fernandes C."/>
            <person name="Miyazawa D."/>
            <person name="Wong W."/>
            <person name="Lillquist A.L."/>
            <person name="Wang D."/>
            <person name="Dosanjh M."/>
            <person name="Hara H."/>
            <person name="Petrescu A."/>
            <person name="Morin R.D."/>
            <person name="Yang G."/>
            <person name="Stott J.M."/>
            <person name="Schein J.E."/>
            <person name="Shin H."/>
            <person name="Smailus D."/>
            <person name="Siddiqui A.S."/>
            <person name="Marra M.A."/>
            <person name="Jones S.J.M."/>
            <person name="Holt R."/>
            <person name="Brinkman F.S.L."/>
            <person name="Miyauchi K."/>
            <person name="Fukuda M."/>
            <person name="Davies J.E."/>
            <person name="Mohn W.W."/>
            <person name="Eltis L.D."/>
        </authorList>
    </citation>
    <scope>NUCLEOTIDE SEQUENCE [LARGE SCALE GENOMIC DNA]</scope>
    <source>
        <strain evidence="2">RHA1</strain>
    </source>
</reference>
<sequence length="107" mass="11526">MSGRQPPRGHPTASVAETVRVLLDTAGPTYVSESHVTLKDTPTFLFQLLSPAHRRTSISALGRAGYVRYDGSTATRLHAAAVRVDDEYGGDLRRPARACDQETSATS</sequence>
<dbReference type="eggNOG" id="COG0177">
    <property type="taxonomic scope" value="Bacteria"/>
</dbReference>
<organism evidence="1 2">
    <name type="scientific">Rhodococcus jostii (strain RHA1)</name>
    <dbReference type="NCBI Taxonomy" id="101510"/>
    <lineage>
        <taxon>Bacteria</taxon>
        <taxon>Bacillati</taxon>
        <taxon>Actinomycetota</taxon>
        <taxon>Actinomycetes</taxon>
        <taxon>Mycobacteriales</taxon>
        <taxon>Nocardiaceae</taxon>
        <taxon>Rhodococcus</taxon>
    </lineage>
</organism>
<evidence type="ECO:0000313" key="2">
    <source>
        <dbReference type="Proteomes" id="UP000008710"/>
    </source>
</evidence>
<accession>Q0SKI8</accession>
<dbReference type="EMBL" id="CP000431">
    <property type="protein sequence ID" value="ABG91948.1"/>
    <property type="molecule type" value="Genomic_DNA"/>
</dbReference>
<dbReference type="RefSeq" id="WP_011593435.1">
    <property type="nucleotide sequence ID" value="NC_008268.1"/>
</dbReference>
<proteinExistence type="predicted"/>
<protein>
    <submittedName>
        <fullName evidence="1">Uncharacterized protein</fullName>
    </submittedName>
</protein>
<dbReference type="HOGENOM" id="CLU_2208000_0_0_11"/>
<name>Q0SKI8_RHOJR</name>
<dbReference type="KEGG" id="rha:RHA1_ro00112"/>
<evidence type="ECO:0000313" key="1">
    <source>
        <dbReference type="EMBL" id="ABG91948.1"/>
    </source>
</evidence>
<dbReference type="Proteomes" id="UP000008710">
    <property type="component" value="Chromosome"/>
</dbReference>
<gene>
    <name evidence="1" type="ordered locus">RHA1_ro00112</name>
</gene>